<dbReference type="GO" id="GO:0070475">
    <property type="term" value="P:rRNA base methylation"/>
    <property type="evidence" value="ECO:0007669"/>
    <property type="project" value="InterPro"/>
</dbReference>
<reference evidence="2" key="1">
    <citation type="submission" date="2020-05" db="EMBL/GenBank/DDBJ databases">
        <title>Phylogenomic resolution of chytrid fungi.</title>
        <authorList>
            <person name="Stajich J.E."/>
            <person name="Amses K."/>
            <person name="Simmons R."/>
            <person name="Seto K."/>
            <person name="Myers J."/>
            <person name="Bonds A."/>
            <person name="Quandt C.A."/>
            <person name="Barry K."/>
            <person name="Liu P."/>
            <person name="Grigoriev I."/>
            <person name="Longcore J.E."/>
            <person name="James T.Y."/>
        </authorList>
    </citation>
    <scope>NUCLEOTIDE SEQUENCE</scope>
    <source>
        <strain evidence="2">JEL0476</strain>
    </source>
</reference>
<comment type="caution">
    <text evidence="2">The sequence shown here is derived from an EMBL/GenBank/DDBJ whole genome shotgun (WGS) entry which is preliminary data.</text>
</comment>
<evidence type="ECO:0000313" key="3">
    <source>
        <dbReference type="Proteomes" id="UP001211065"/>
    </source>
</evidence>
<dbReference type="EMBL" id="JADGJW010000152">
    <property type="protein sequence ID" value="KAJ3222930.1"/>
    <property type="molecule type" value="Genomic_DNA"/>
</dbReference>
<dbReference type="InterPro" id="IPR019446">
    <property type="entry name" value="BMT5-like"/>
</dbReference>
<dbReference type="Pfam" id="PF10354">
    <property type="entry name" value="BMT5-like"/>
    <property type="match status" value="1"/>
</dbReference>
<proteinExistence type="predicted"/>
<organism evidence="2 3">
    <name type="scientific">Clydaea vesicula</name>
    <dbReference type="NCBI Taxonomy" id="447962"/>
    <lineage>
        <taxon>Eukaryota</taxon>
        <taxon>Fungi</taxon>
        <taxon>Fungi incertae sedis</taxon>
        <taxon>Chytridiomycota</taxon>
        <taxon>Chytridiomycota incertae sedis</taxon>
        <taxon>Chytridiomycetes</taxon>
        <taxon>Lobulomycetales</taxon>
        <taxon>Lobulomycetaceae</taxon>
        <taxon>Clydaea</taxon>
    </lineage>
</organism>
<feature type="domain" description="25S rRNA (uridine-N(3))-methyltransferase BMT5-like" evidence="1">
    <location>
        <begin position="9"/>
        <end position="129"/>
    </location>
</feature>
<name>A0AAD5XX04_9FUNG</name>
<dbReference type="Proteomes" id="UP001211065">
    <property type="component" value="Unassembled WGS sequence"/>
</dbReference>
<protein>
    <recommendedName>
        <fullName evidence="1">25S rRNA (uridine-N(3))-methyltransferase BMT5-like domain-containing protein</fullName>
    </recommendedName>
</protein>
<dbReference type="GO" id="GO:0070042">
    <property type="term" value="F:rRNA (uridine-N3-)-methyltransferase activity"/>
    <property type="evidence" value="ECO:0007669"/>
    <property type="project" value="InterPro"/>
</dbReference>
<gene>
    <name evidence="2" type="ORF">HK099_001736</name>
</gene>
<sequence>MSEDIKKVLILGDGNMSFALALCKLLWKENGNLLNAAHTYFGINDKATKFQIIATTFDSKEQLMTKYHDAKEIVSKIEKFGKEKIQILHGINAWELSKEFGSFDDKNSIGEGKCESMPLGKQLFDIVLWYVIAV</sequence>
<evidence type="ECO:0000259" key="1">
    <source>
        <dbReference type="Pfam" id="PF10354"/>
    </source>
</evidence>
<dbReference type="AlphaFoldDB" id="A0AAD5XX04"/>
<evidence type="ECO:0000313" key="2">
    <source>
        <dbReference type="EMBL" id="KAJ3222930.1"/>
    </source>
</evidence>
<keyword evidence="3" id="KW-1185">Reference proteome</keyword>
<accession>A0AAD5XX04</accession>